<dbReference type="AlphaFoldDB" id="A0A1F8GDD7"/>
<protein>
    <submittedName>
        <fullName evidence="1">Uncharacterized protein</fullName>
    </submittedName>
</protein>
<evidence type="ECO:0000313" key="2">
    <source>
        <dbReference type="Proteomes" id="UP000178227"/>
    </source>
</evidence>
<dbReference type="EMBL" id="MGKI01000003">
    <property type="protein sequence ID" value="OGN23395.1"/>
    <property type="molecule type" value="Genomic_DNA"/>
</dbReference>
<reference evidence="1 2" key="1">
    <citation type="journal article" date="2016" name="Nat. Commun.">
        <title>Thousands of microbial genomes shed light on interconnected biogeochemical processes in an aquifer system.</title>
        <authorList>
            <person name="Anantharaman K."/>
            <person name="Brown C.T."/>
            <person name="Hug L.A."/>
            <person name="Sharon I."/>
            <person name="Castelle C.J."/>
            <person name="Probst A.J."/>
            <person name="Thomas B.C."/>
            <person name="Singh A."/>
            <person name="Wilkins M.J."/>
            <person name="Karaoz U."/>
            <person name="Brodie E.L."/>
            <person name="Williams K.H."/>
            <person name="Hubbard S.S."/>
            <person name="Banfield J.F."/>
        </authorList>
    </citation>
    <scope>NUCLEOTIDE SEQUENCE [LARGE SCALE GENOMIC DNA]</scope>
</reference>
<proteinExistence type="predicted"/>
<gene>
    <name evidence="1" type="ORF">A2918_01650</name>
</gene>
<sequence length="185" mass="20381">MVQGVKVLPSTPDVWLVGLRTGLLNTKGNYVLVGARVAGEKTTTRFKMGKSVDVKTSDVRFTFCHRQHLNDTPLHENFVERFNQLVNAFVGLTRSNLWMVEGYLNPYLNEDGTAGKGSVLMLNCAGRKEAIQQDGKPVMVFEGWREQVPTPEGEVVSRGIGPKVSILNKASNLKLAGKKVQLVTP</sequence>
<organism evidence="1 2">
    <name type="scientific">Candidatus Yanofskybacteria bacterium RIFCSPLOWO2_01_FULL_42_49</name>
    <dbReference type="NCBI Taxonomy" id="1802694"/>
    <lineage>
        <taxon>Bacteria</taxon>
        <taxon>Candidatus Yanofskyibacteriota</taxon>
    </lineage>
</organism>
<comment type="caution">
    <text evidence="1">The sequence shown here is derived from an EMBL/GenBank/DDBJ whole genome shotgun (WGS) entry which is preliminary data.</text>
</comment>
<evidence type="ECO:0000313" key="1">
    <source>
        <dbReference type="EMBL" id="OGN23395.1"/>
    </source>
</evidence>
<dbReference type="Proteomes" id="UP000178227">
    <property type="component" value="Unassembled WGS sequence"/>
</dbReference>
<name>A0A1F8GDD7_9BACT</name>
<accession>A0A1F8GDD7</accession>